<accession>W4K5M5</accession>
<keyword evidence="3" id="KW-1185">Reference proteome</keyword>
<dbReference type="HOGENOM" id="CLU_2184307_0_0_1"/>
<feature type="region of interest" description="Disordered" evidence="1">
    <location>
        <begin position="20"/>
        <end position="42"/>
    </location>
</feature>
<evidence type="ECO:0000313" key="2">
    <source>
        <dbReference type="EMBL" id="ETW81112.1"/>
    </source>
</evidence>
<sequence length="109" mass="11590">MKHATPVTIVSRNLSFGSPCHASSPAVTTNPLPPRGHREQHTRSRVLAHLPMARSWKLGVSRRPFGSVSPVLEPTAKICPNGSLLRCTAVGQKRHLDGGGPAAVHALHA</sequence>
<dbReference type="RefSeq" id="XP_009547785.1">
    <property type="nucleotide sequence ID" value="XM_009549490.1"/>
</dbReference>
<gene>
    <name evidence="2" type="ORF">HETIRDRAFT_321359</name>
</gene>
<dbReference type="EMBL" id="KI925459">
    <property type="protein sequence ID" value="ETW81112.1"/>
    <property type="molecule type" value="Genomic_DNA"/>
</dbReference>
<dbReference type="GeneID" id="20670742"/>
<dbReference type="InParanoid" id="W4K5M5"/>
<reference evidence="2 3" key="1">
    <citation type="journal article" date="2012" name="New Phytol.">
        <title>Insight into trade-off between wood decay and parasitism from the genome of a fungal forest pathogen.</title>
        <authorList>
            <person name="Olson A."/>
            <person name="Aerts A."/>
            <person name="Asiegbu F."/>
            <person name="Belbahri L."/>
            <person name="Bouzid O."/>
            <person name="Broberg A."/>
            <person name="Canback B."/>
            <person name="Coutinho P.M."/>
            <person name="Cullen D."/>
            <person name="Dalman K."/>
            <person name="Deflorio G."/>
            <person name="van Diepen L.T."/>
            <person name="Dunand C."/>
            <person name="Duplessis S."/>
            <person name="Durling M."/>
            <person name="Gonthier P."/>
            <person name="Grimwood J."/>
            <person name="Fossdal C.G."/>
            <person name="Hansson D."/>
            <person name="Henrissat B."/>
            <person name="Hietala A."/>
            <person name="Himmelstrand K."/>
            <person name="Hoffmeister D."/>
            <person name="Hogberg N."/>
            <person name="James T.Y."/>
            <person name="Karlsson M."/>
            <person name="Kohler A."/>
            <person name="Kues U."/>
            <person name="Lee Y.H."/>
            <person name="Lin Y.C."/>
            <person name="Lind M."/>
            <person name="Lindquist E."/>
            <person name="Lombard V."/>
            <person name="Lucas S."/>
            <person name="Lunden K."/>
            <person name="Morin E."/>
            <person name="Murat C."/>
            <person name="Park J."/>
            <person name="Raffaello T."/>
            <person name="Rouze P."/>
            <person name="Salamov A."/>
            <person name="Schmutz J."/>
            <person name="Solheim H."/>
            <person name="Stahlberg J."/>
            <person name="Velez H."/>
            <person name="de Vries R.P."/>
            <person name="Wiebenga A."/>
            <person name="Woodward S."/>
            <person name="Yakovlev I."/>
            <person name="Garbelotto M."/>
            <person name="Martin F."/>
            <person name="Grigoriev I.V."/>
            <person name="Stenlid J."/>
        </authorList>
    </citation>
    <scope>NUCLEOTIDE SEQUENCE [LARGE SCALE GENOMIC DNA]</scope>
    <source>
        <strain evidence="2 3">TC 32-1</strain>
    </source>
</reference>
<evidence type="ECO:0000256" key="1">
    <source>
        <dbReference type="SAM" id="MobiDB-lite"/>
    </source>
</evidence>
<proteinExistence type="predicted"/>
<dbReference type="KEGG" id="hir:HETIRDRAFT_321359"/>
<evidence type="ECO:0000313" key="3">
    <source>
        <dbReference type="Proteomes" id="UP000030671"/>
    </source>
</evidence>
<name>W4K5M5_HETIT</name>
<dbReference type="AlphaFoldDB" id="W4K5M5"/>
<organism evidence="2 3">
    <name type="scientific">Heterobasidion irregulare (strain TC 32-1)</name>
    <dbReference type="NCBI Taxonomy" id="747525"/>
    <lineage>
        <taxon>Eukaryota</taxon>
        <taxon>Fungi</taxon>
        <taxon>Dikarya</taxon>
        <taxon>Basidiomycota</taxon>
        <taxon>Agaricomycotina</taxon>
        <taxon>Agaricomycetes</taxon>
        <taxon>Russulales</taxon>
        <taxon>Bondarzewiaceae</taxon>
        <taxon>Heterobasidion</taxon>
        <taxon>Heterobasidion annosum species complex</taxon>
    </lineage>
</organism>
<dbReference type="Proteomes" id="UP000030671">
    <property type="component" value="Unassembled WGS sequence"/>
</dbReference>
<protein>
    <submittedName>
        <fullName evidence="2">Uncharacterized protein</fullName>
    </submittedName>
</protein>